<accession>A0A9X2F896</accession>
<dbReference type="PANTHER" id="PTHR43477:SF1">
    <property type="entry name" value="DIHYDROANTICAPSIN 7-DEHYDROGENASE"/>
    <property type="match status" value="1"/>
</dbReference>
<dbReference type="PRINTS" id="PR00081">
    <property type="entry name" value="GDHRDH"/>
</dbReference>
<gene>
    <name evidence="3" type="ORF">NG895_09680</name>
</gene>
<dbReference type="EMBL" id="JAMXLR010000036">
    <property type="protein sequence ID" value="MCO6044177.1"/>
    <property type="molecule type" value="Genomic_DNA"/>
</dbReference>
<comment type="caution">
    <text evidence="3">The sequence shown here is derived from an EMBL/GenBank/DDBJ whole genome shotgun (WGS) entry which is preliminary data.</text>
</comment>
<organism evidence="3 4">
    <name type="scientific">Aeoliella straminimaris</name>
    <dbReference type="NCBI Taxonomy" id="2954799"/>
    <lineage>
        <taxon>Bacteria</taxon>
        <taxon>Pseudomonadati</taxon>
        <taxon>Planctomycetota</taxon>
        <taxon>Planctomycetia</taxon>
        <taxon>Pirellulales</taxon>
        <taxon>Lacipirellulaceae</taxon>
        <taxon>Aeoliella</taxon>
    </lineage>
</organism>
<dbReference type="AlphaFoldDB" id="A0A9X2F896"/>
<protein>
    <submittedName>
        <fullName evidence="3">SDR family oxidoreductase</fullName>
    </submittedName>
</protein>
<dbReference type="PANTHER" id="PTHR43477">
    <property type="entry name" value="DIHYDROANTICAPSIN 7-DEHYDROGENASE"/>
    <property type="match status" value="1"/>
</dbReference>
<evidence type="ECO:0000256" key="2">
    <source>
        <dbReference type="ARBA" id="ARBA00023002"/>
    </source>
</evidence>
<evidence type="ECO:0000313" key="4">
    <source>
        <dbReference type="Proteomes" id="UP001155241"/>
    </source>
</evidence>
<dbReference type="Pfam" id="PF13561">
    <property type="entry name" value="adh_short_C2"/>
    <property type="match status" value="1"/>
</dbReference>
<dbReference type="Proteomes" id="UP001155241">
    <property type="component" value="Unassembled WGS sequence"/>
</dbReference>
<dbReference type="SUPFAM" id="SSF51735">
    <property type="entry name" value="NAD(P)-binding Rossmann-fold domains"/>
    <property type="match status" value="1"/>
</dbReference>
<dbReference type="InterPro" id="IPR051122">
    <property type="entry name" value="SDR_DHRS6-like"/>
</dbReference>
<evidence type="ECO:0000313" key="3">
    <source>
        <dbReference type="EMBL" id="MCO6044177.1"/>
    </source>
</evidence>
<name>A0A9X2F896_9BACT</name>
<dbReference type="InterPro" id="IPR036291">
    <property type="entry name" value="NAD(P)-bd_dom_sf"/>
</dbReference>
<dbReference type="CDD" id="cd05233">
    <property type="entry name" value="SDR_c"/>
    <property type="match status" value="1"/>
</dbReference>
<reference evidence="3" key="1">
    <citation type="submission" date="2022-06" db="EMBL/GenBank/DDBJ databases">
        <title>Aeoliella straminimaris, a novel planctomycete from sediments.</title>
        <authorList>
            <person name="Vitorino I.R."/>
            <person name="Lage O.M."/>
        </authorList>
    </citation>
    <scope>NUCLEOTIDE SEQUENCE</scope>
    <source>
        <strain evidence="3">ICT_H6.2</strain>
    </source>
</reference>
<dbReference type="RefSeq" id="WP_252852283.1">
    <property type="nucleotide sequence ID" value="NZ_JAMXLR010000036.1"/>
</dbReference>
<proteinExistence type="inferred from homology"/>
<dbReference type="InterPro" id="IPR002347">
    <property type="entry name" value="SDR_fam"/>
</dbReference>
<evidence type="ECO:0000256" key="1">
    <source>
        <dbReference type="ARBA" id="ARBA00006484"/>
    </source>
</evidence>
<dbReference type="GO" id="GO:0016491">
    <property type="term" value="F:oxidoreductase activity"/>
    <property type="evidence" value="ECO:0007669"/>
    <property type="project" value="UniProtKB-KW"/>
</dbReference>
<sequence length="241" mass="25177">MNCLILGATGAVGSRVARGLRSKGHQVFLAGRTEQDLAELSSELDSPYSVVNASEIEAVDQCVQAAHTKLGGLQGIVNCVGSVLIKPANITTAEEWHDTIGSNLTSAFAVVKSAANVMKDSGGSVILFSSAAAEIGLPNHEAIAAAKAGVAGLARSAAATYCSKGIRFNVIAPGLVKSKMTQQIWSKERSAEYSRKMHAVDRLGEPEDIASAVLWLIEPENSWITGSVFNIDGGLASVRRG</sequence>
<dbReference type="Gene3D" id="3.40.50.720">
    <property type="entry name" value="NAD(P)-binding Rossmann-like Domain"/>
    <property type="match status" value="1"/>
</dbReference>
<keyword evidence="2" id="KW-0560">Oxidoreductase</keyword>
<keyword evidence="4" id="KW-1185">Reference proteome</keyword>
<comment type="similarity">
    <text evidence="1">Belongs to the short-chain dehydrogenases/reductases (SDR) family.</text>
</comment>